<evidence type="ECO:0000256" key="1">
    <source>
        <dbReference type="ARBA" id="ARBA00004114"/>
    </source>
</evidence>
<evidence type="ECO:0000256" key="6">
    <source>
        <dbReference type="ARBA" id="ARBA00022701"/>
    </source>
</evidence>
<feature type="compositionally biased region" description="Low complexity" evidence="10">
    <location>
        <begin position="119"/>
        <end position="132"/>
    </location>
</feature>
<evidence type="ECO:0000256" key="10">
    <source>
        <dbReference type="SAM" id="MobiDB-lite"/>
    </source>
</evidence>
<evidence type="ECO:0000256" key="9">
    <source>
        <dbReference type="ARBA" id="ARBA00045771"/>
    </source>
</evidence>
<feature type="region of interest" description="Disordered" evidence="10">
    <location>
        <begin position="22"/>
        <end position="307"/>
    </location>
</feature>
<keyword evidence="12" id="KW-1185">Reference proteome</keyword>
<evidence type="ECO:0000256" key="7">
    <source>
        <dbReference type="ARBA" id="ARBA00023212"/>
    </source>
</evidence>
<gene>
    <name evidence="11" type="ORF">LPLAT_LOCUS13651</name>
</gene>
<evidence type="ECO:0000313" key="11">
    <source>
        <dbReference type="EMBL" id="CAL1688621.1"/>
    </source>
</evidence>
<dbReference type="PANTHER" id="PTHR32078:SF1">
    <property type="entry name" value="NUCLEAR PROTEIN MDM1"/>
    <property type="match status" value="1"/>
</dbReference>
<comment type="subcellular location">
    <subcellularLocation>
        <location evidence="1">Cytoplasm</location>
        <location evidence="1">Cytoskeleton</location>
        <location evidence="1">Microtubule organizing center</location>
        <location evidence="1">Centrosome</location>
        <location evidence="1">Centriole</location>
    </subcellularLocation>
    <subcellularLocation>
        <location evidence="2">Nucleus</location>
    </subcellularLocation>
</comment>
<dbReference type="GO" id="GO:0005874">
    <property type="term" value="C:microtubule"/>
    <property type="evidence" value="ECO:0007669"/>
    <property type="project" value="UniProtKB-KW"/>
</dbReference>
<feature type="compositionally biased region" description="Polar residues" evidence="10">
    <location>
        <begin position="143"/>
        <end position="163"/>
    </location>
</feature>
<evidence type="ECO:0000256" key="3">
    <source>
        <dbReference type="ARBA" id="ARBA00010494"/>
    </source>
</evidence>
<sequence>MGDHISTIKQFAPNVLVTAEPQVNGNVTGGDSSVASTPPSQTHATAMSATQVNQWLDDEPVVKSPPEPTRVKSPEQMIMRSPEPVNWTVPLDTGKTFTVTQNVREEPLMRPHSEAKTWAPSSVPSAPQSAPPELAAQHKSQHSQHSGYKSPESESVSLGSFSGINGHKDLDSERDSPLPTNIQDTSAKTEKITDIVEETKERQSPEPSVKSAAGTNLKYLEDPTSETEKKKDSSLPTSITKMLVTTSSSTSHAPQQSYRILEAESSPQDTGNGGTTSTGSSTMGGYHVLEAPAIVPDSTQRSAASDVLEKARNRFDKFWGKGNNDTEN</sequence>
<keyword evidence="6" id="KW-0493">Microtubule</keyword>
<evidence type="ECO:0000313" key="12">
    <source>
        <dbReference type="Proteomes" id="UP001497644"/>
    </source>
</evidence>
<evidence type="ECO:0000256" key="5">
    <source>
        <dbReference type="ARBA" id="ARBA00022490"/>
    </source>
</evidence>
<dbReference type="Proteomes" id="UP001497644">
    <property type="component" value="Chromosome 8"/>
</dbReference>
<feature type="compositionally biased region" description="Basic and acidic residues" evidence="10">
    <location>
        <begin position="187"/>
        <end position="204"/>
    </location>
</feature>
<dbReference type="GO" id="GO:0005814">
    <property type="term" value="C:centriole"/>
    <property type="evidence" value="ECO:0007669"/>
    <property type="project" value="UniProtKB-SubCell"/>
</dbReference>
<dbReference type="AlphaFoldDB" id="A0AAV2P9H9"/>
<proteinExistence type="inferred from homology"/>
<feature type="compositionally biased region" description="Basic and acidic residues" evidence="10">
    <location>
        <begin position="103"/>
        <end position="115"/>
    </location>
</feature>
<feature type="compositionally biased region" description="Polar residues" evidence="10">
    <location>
        <begin position="22"/>
        <end position="54"/>
    </location>
</feature>
<comment type="similarity">
    <text evidence="3">Belongs to the MDM1 family.</text>
</comment>
<evidence type="ECO:0000256" key="8">
    <source>
        <dbReference type="ARBA" id="ARBA00023242"/>
    </source>
</evidence>
<dbReference type="PANTHER" id="PTHR32078">
    <property type="entry name" value="NUCLEAR PROTEIN MDM1"/>
    <property type="match status" value="1"/>
</dbReference>
<feature type="compositionally biased region" description="Polar residues" evidence="10">
    <location>
        <begin position="234"/>
        <end position="258"/>
    </location>
</feature>
<keyword evidence="7" id="KW-0206">Cytoskeleton</keyword>
<dbReference type="InterPro" id="IPR029136">
    <property type="entry name" value="MDM1"/>
</dbReference>
<organism evidence="11 12">
    <name type="scientific">Lasius platythorax</name>
    <dbReference type="NCBI Taxonomy" id="488582"/>
    <lineage>
        <taxon>Eukaryota</taxon>
        <taxon>Metazoa</taxon>
        <taxon>Ecdysozoa</taxon>
        <taxon>Arthropoda</taxon>
        <taxon>Hexapoda</taxon>
        <taxon>Insecta</taxon>
        <taxon>Pterygota</taxon>
        <taxon>Neoptera</taxon>
        <taxon>Endopterygota</taxon>
        <taxon>Hymenoptera</taxon>
        <taxon>Apocrita</taxon>
        <taxon>Aculeata</taxon>
        <taxon>Formicoidea</taxon>
        <taxon>Formicidae</taxon>
        <taxon>Formicinae</taxon>
        <taxon>Lasius</taxon>
        <taxon>Lasius</taxon>
    </lineage>
</organism>
<evidence type="ECO:0000256" key="2">
    <source>
        <dbReference type="ARBA" id="ARBA00004123"/>
    </source>
</evidence>
<dbReference type="GO" id="GO:0008017">
    <property type="term" value="F:microtubule binding"/>
    <property type="evidence" value="ECO:0007669"/>
    <property type="project" value="InterPro"/>
</dbReference>
<keyword evidence="5" id="KW-0963">Cytoplasm</keyword>
<feature type="compositionally biased region" description="Basic and acidic residues" evidence="10">
    <location>
        <begin position="166"/>
        <end position="176"/>
    </location>
</feature>
<protein>
    <recommendedName>
        <fullName evidence="4">Nuclear protein MDM1</fullName>
    </recommendedName>
</protein>
<dbReference type="GO" id="GO:0005634">
    <property type="term" value="C:nucleus"/>
    <property type="evidence" value="ECO:0007669"/>
    <property type="project" value="UniProtKB-SubCell"/>
</dbReference>
<dbReference type="GO" id="GO:0046600">
    <property type="term" value="P:negative regulation of centriole replication"/>
    <property type="evidence" value="ECO:0007669"/>
    <property type="project" value="InterPro"/>
</dbReference>
<accession>A0AAV2P9H9</accession>
<dbReference type="EMBL" id="OZ034831">
    <property type="protein sequence ID" value="CAL1688621.1"/>
    <property type="molecule type" value="Genomic_DNA"/>
</dbReference>
<keyword evidence="8" id="KW-0539">Nucleus</keyword>
<evidence type="ECO:0000256" key="4">
    <source>
        <dbReference type="ARBA" id="ARBA00013508"/>
    </source>
</evidence>
<comment type="function">
    <text evidence="9">Microtubule-binding protein that negatively regulates centriole duplication. Binds to and stabilizes microtubules.</text>
</comment>
<name>A0AAV2P9H9_9HYME</name>
<reference evidence="11" key="1">
    <citation type="submission" date="2024-04" db="EMBL/GenBank/DDBJ databases">
        <authorList>
            <consortium name="Molecular Ecology Group"/>
        </authorList>
    </citation>
    <scope>NUCLEOTIDE SEQUENCE</scope>
</reference>